<keyword evidence="1" id="KW-1133">Transmembrane helix</keyword>
<dbReference type="CDD" id="cd17039">
    <property type="entry name" value="Ubl_ubiquitin_like"/>
    <property type="match status" value="1"/>
</dbReference>
<reference evidence="3 4" key="1">
    <citation type="submission" date="2022-12" db="EMBL/GenBank/DDBJ databases">
        <title>Chromosome-scale assembly of the Ensete ventricosum genome.</title>
        <authorList>
            <person name="Dussert Y."/>
            <person name="Stocks J."/>
            <person name="Wendawek A."/>
            <person name="Woldeyes F."/>
            <person name="Nichols R.A."/>
            <person name="Borrell J.S."/>
        </authorList>
    </citation>
    <scope>NUCLEOTIDE SEQUENCE [LARGE SCALE GENOMIC DNA]</scope>
    <source>
        <strain evidence="4">cv. Maze</strain>
        <tissue evidence="3">Seeds</tissue>
    </source>
</reference>
<dbReference type="EMBL" id="JAQQAF010000009">
    <property type="protein sequence ID" value="KAJ8461654.1"/>
    <property type="molecule type" value="Genomic_DNA"/>
</dbReference>
<evidence type="ECO:0000259" key="2">
    <source>
        <dbReference type="PROSITE" id="PS50053"/>
    </source>
</evidence>
<dbReference type="Pfam" id="PF10260">
    <property type="entry name" value="SAYSvFN"/>
    <property type="match status" value="1"/>
</dbReference>
<dbReference type="PROSITE" id="PS50053">
    <property type="entry name" value="UBIQUITIN_2"/>
    <property type="match status" value="1"/>
</dbReference>
<dbReference type="InterPro" id="IPR019387">
    <property type="entry name" value="SAYSvFN_dom"/>
</dbReference>
<keyword evidence="1" id="KW-0472">Membrane</keyword>
<organism evidence="3 4">
    <name type="scientific">Ensete ventricosum</name>
    <name type="common">Abyssinian banana</name>
    <name type="synonym">Musa ensete</name>
    <dbReference type="NCBI Taxonomy" id="4639"/>
    <lineage>
        <taxon>Eukaryota</taxon>
        <taxon>Viridiplantae</taxon>
        <taxon>Streptophyta</taxon>
        <taxon>Embryophyta</taxon>
        <taxon>Tracheophyta</taxon>
        <taxon>Spermatophyta</taxon>
        <taxon>Magnoliopsida</taxon>
        <taxon>Liliopsida</taxon>
        <taxon>Zingiberales</taxon>
        <taxon>Musaceae</taxon>
        <taxon>Ensete</taxon>
    </lineage>
</organism>
<dbReference type="SUPFAM" id="SSF54236">
    <property type="entry name" value="Ubiquitin-like"/>
    <property type="match status" value="1"/>
</dbReference>
<evidence type="ECO:0000313" key="3">
    <source>
        <dbReference type="EMBL" id="KAJ8461654.1"/>
    </source>
</evidence>
<dbReference type="InterPro" id="IPR039159">
    <property type="entry name" value="SAYSD1"/>
</dbReference>
<keyword evidence="4" id="KW-1185">Reference proteome</keyword>
<dbReference type="Proteomes" id="UP001222027">
    <property type="component" value="Unassembled WGS sequence"/>
</dbReference>
<keyword evidence="1" id="KW-0812">Transmembrane</keyword>
<proteinExistence type="predicted"/>
<comment type="caution">
    <text evidence="3">The sequence shown here is derived from an EMBL/GenBank/DDBJ whole genome shotgun (WGS) entry which is preliminary data.</text>
</comment>
<name>A0AAV8Q583_ENSVE</name>
<dbReference type="InterPro" id="IPR000626">
    <property type="entry name" value="Ubiquitin-like_dom"/>
</dbReference>
<dbReference type="Gene3D" id="3.10.20.90">
    <property type="entry name" value="Phosphatidylinositol 3-kinase Catalytic Subunit, Chain A, domain 1"/>
    <property type="match status" value="1"/>
</dbReference>
<evidence type="ECO:0000256" key="1">
    <source>
        <dbReference type="SAM" id="Phobius"/>
    </source>
</evidence>
<sequence length="249" mass="28018">MAGKEREAVEITVKTVGPARPTRLRVPSPIKVADLRRLVAAEYRLPAERLKLVLRGKTLRDKMEKNDGDEDVVICLEGGDSLIVAVVPKPPARHLRDGDDDEEEEELKFQIPQSANWLKKRIFLFLHQKLRLPDILLMAIFSISLKAWIGIILWFLLAPVAQKWGIGPIYILVTGFLIILLNLGKKQHGDLSAYSIFNEDFQELPGTLNADRLDRDIRAASLLLISALYSVEEFSDHSSLANNHATLLL</sequence>
<dbReference type="PANTHER" id="PTHR13527">
    <property type="entry name" value="SAYSVFN DOMAIN-CONTAINING PROTEIN 1"/>
    <property type="match status" value="1"/>
</dbReference>
<feature type="domain" description="Ubiquitin-like" evidence="2">
    <location>
        <begin position="9"/>
        <end position="63"/>
    </location>
</feature>
<feature type="transmembrane region" description="Helical" evidence="1">
    <location>
        <begin position="164"/>
        <end position="183"/>
    </location>
</feature>
<protein>
    <recommendedName>
        <fullName evidence="2">Ubiquitin-like domain-containing protein</fullName>
    </recommendedName>
</protein>
<dbReference type="PANTHER" id="PTHR13527:SF0">
    <property type="entry name" value="SAYSVFN DOMAIN-CONTAINING PROTEIN 1"/>
    <property type="match status" value="1"/>
</dbReference>
<gene>
    <name evidence="3" type="ORF">OPV22_034580</name>
</gene>
<evidence type="ECO:0000313" key="4">
    <source>
        <dbReference type="Proteomes" id="UP001222027"/>
    </source>
</evidence>
<feature type="transmembrane region" description="Helical" evidence="1">
    <location>
        <begin position="135"/>
        <end position="158"/>
    </location>
</feature>
<dbReference type="InterPro" id="IPR029071">
    <property type="entry name" value="Ubiquitin-like_domsf"/>
</dbReference>
<dbReference type="AlphaFoldDB" id="A0AAV8Q583"/>
<accession>A0AAV8Q583</accession>